<dbReference type="GeneID" id="63816501"/>
<keyword evidence="2" id="KW-0378">Hydrolase</keyword>
<feature type="domain" description="Peptidase S33 tripeptidyl aminopeptidase-like C-terminal" evidence="5">
    <location>
        <begin position="434"/>
        <end position="536"/>
    </location>
</feature>
<evidence type="ECO:0000313" key="6">
    <source>
        <dbReference type="EMBL" id="PTU24983.1"/>
    </source>
</evidence>
<organism evidence="6 7">
    <name type="scientific">Aspergillus ochraceoroseus IBT 24754</name>
    <dbReference type="NCBI Taxonomy" id="1392256"/>
    <lineage>
        <taxon>Eukaryota</taxon>
        <taxon>Fungi</taxon>
        <taxon>Dikarya</taxon>
        <taxon>Ascomycota</taxon>
        <taxon>Pezizomycotina</taxon>
        <taxon>Eurotiomycetes</taxon>
        <taxon>Eurotiomycetidae</taxon>
        <taxon>Eurotiales</taxon>
        <taxon>Aspergillaceae</taxon>
        <taxon>Aspergillus</taxon>
        <taxon>Aspergillus subgen. Nidulantes</taxon>
    </lineage>
</organism>
<evidence type="ECO:0000259" key="5">
    <source>
        <dbReference type="Pfam" id="PF08386"/>
    </source>
</evidence>
<dbReference type="GO" id="GO:0016787">
    <property type="term" value="F:hydrolase activity"/>
    <property type="evidence" value="ECO:0007669"/>
    <property type="project" value="UniProtKB-KW"/>
</dbReference>
<evidence type="ECO:0000256" key="3">
    <source>
        <dbReference type="SAM" id="SignalP"/>
    </source>
</evidence>
<dbReference type="InterPro" id="IPR029058">
    <property type="entry name" value="AB_hydrolase_fold"/>
</dbReference>
<dbReference type="OrthoDB" id="425534at2759"/>
<dbReference type="PANTHER" id="PTHR43248:SF25">
    <property type="entry name" value="AB HYDROLASE-1 DOMAIN-CONTAINING PROTEIN-RELATED"/>
    <property type="match status" value="1"/>
</dbReference>
<evidence type="ECO:0000259" key="4">
    <source>
        <dbReference type="Pfam" id="PF00561"/>
    </source>
</evidence>
<evidence type="ECO:0000313" key="7">
    <source>
        <dbReference type="Proteomes" id="UP000244073"/>
    </source>
</evidence>
<keyword evidence="3" id="KW-0732">Signal</keyword>
<dbReference type="Proteomes" id="UP000244073">
    <property type="component" value="Unassembled WGS sequence"/>
</dbReference>
<feature type="domain" description="AB hydrolase-1" evidence="4">
    <location>
        <begin position="96"/>
        <end position="286"/>
    </location>
</feature>
<gene>
    <name evidence="6" type="ORF">P175DRAFT_0528505</name>
</gene>
<dbReference type="InterPro" id="IPR013595">
    <property type="entry name" value="Pept_S33_TAP-like_C"/>
</dbReference>
<evidence type="ECO:0000256" key="2">
    <source>
        <dbReference type="ARBA" id="ARBA00022801"/>
    </source>
</evidence>
<dbReference type="VEuPathDB" id="FungiDB:P175DRAFT_0528505"/>
<dbReference type="InterPro" id="IPR051601">
    <property type="entry name" value="Serine_prot/Carboxylest_S33"/>
</dbReference>
<comment type="similarity">
    <text evidence="1">Belongs to the peptidase S33 family.</text>
</comment>
<dbReference type="Gene3D" id="3.40.50.1820">
    <property type="entry name" value="alpha/beta hydrolase"/>
    <property type="match status" value="1"/>
</dbReference>
<proteinExistence type="inferred from homology"/>
<feature type="signal peptide" evidence="3">
    <location>
        <begin position="1"/>
        <end position="25"/>
    </location>
</feature>
<dbReference type="SUPFAM" id="SSF53474">
    <property type="entry name" value="alpha/beta-Hydrolases"/>
    <property type="match status" value="1"/>
</dbReference>
<feature type="chain" id="PRO_5015735630" evidence="3">
    <location>
        <begin position="26"/>
        <end position="552"/>
    </location>
</feature>
<dbReference type="Pfam" id="PF08386">
    <property type="entry name" value="Abhydrolase_4"/>
    <property type="match status" value="1"/>
</dbReference>
<evidence type="ECO:0000256" key="1">
    <source>
        <dbReference type="ARBA" id="ARBA00010088"/>
    </source>
</evidence>
<dbReference type="Pfam" id="PF00561">
    <property type="entry name" value="Abhydrolase_1"/>
    <property type="match status" value="1"/>
</dbReference>
<dbReference type="InterPro" id="IPR000073">
    <property type="entry name" value="AB_hydrolase_1"/>
</dbReference>
<comment type="caution">
    <text evidence="6">The sequence shown here is derived from an EMBL/GenBank/DDBJ whole genome shotgun (WGS) entry which is preliminary data.</text>
</comment>
<name>A0A2T5M8W8_9EURO</name>
<dbReference type="AlphaFoldDB" id="A0A2T5M8W8"/>
<dbReference type="PANTHER" id="PTHR43248">
    <property type="entry name" value="2-SUCCINYL-6-HYDROXY-2,4-CYCLOHEXADIENE-1-CARBOXYLATE SYNTHASE"/>
    <property type="match status" value="1"/>
</dbReference>
<accession>A0A2T5M8W8</accession>
<reference evidence="6 7" key="1">
    <citation type="journal article" date="2018" name="Proc. Natl. Acad. Sci. U.S.A.">
        <title>Linking secondary metabolites to gene clusters through genome sequencing of six diverse Aspergillus species.</title>
        <authorList>
            <person name="Kaerboelling I."/>
            <person name="Vesth T.C."/>
            <person name="Frisvad J.C."/>
            <person name="Nybo J.L."/>
            <person name="Theobald S."/>
            <person name="Kuo A."/>
            <person name="Bowyer P."/>
            <person name="Matsuda Y."/>
            <person name="Mondo S."/>
            <person name="Lyhne E.K."/>
            <person name="Kogle M.E."/>
            <person name="Clum A."/>
            <person name="Lipzen A."/>
            <person name="Salamov A."/>
            <person name="Ngan C.Y."/>
            <person name="Daum C."/>
            <person name="Chiniquy J."/>
            <person name="Barry K."/>
            <person name="LaButti K."/>
            <person name="Haridas S."/>
            <person name="Simmons B.A."/>
            <person name="Magnuson J.K."/>
            <person name="Mortensen U.H."/>
            <person name="Larsen T.O."/>
            <person name="Grigoriev I.V."/>
            <person name="Baker S.E."/>
            <person name="Andersen M.R."/>
        </authorList>
    </citation>
    <scope>NUCLEOTIDE SEQUENCE [LARGE SCALE GENOMIC DNA]</scope>
    <source>
        <strain evidence="6 7">IBT 24754</strain>
    </source>
</reference>
<protein>
    <submittedName>
        <fullName evidence="6">Uncharacterized protein</fullName>
    </submittedName>
</protein>
<dbReference type="EMBL" id="MSFN02000001">
    <property type="protein sequence ID" value="PTU24983.1"/>
    <property type="molecule type" value="Genomic_DNA"/>
</dbReference>
<sequence>MRLFSLGQSCLFLTAALYSPHGVSAAVVPRDARSVMVNDWESITPSPDLQWIPCFQNFTCARLEVPLDYGNPTRGSTAIAFMKLAAQNVTENTRNIVINPGGPGGSGVEILLANSIPFAEVIQAEHNVVGFDPRGVGFSGPNVDCWPSHPEARAQFEKLFYSDTSYASSTALSHQFSAADFFGEACTAAVGGSNGSAAFVSSPAVARDLLAYTKAEQRAAGKPENEAKLSYYGISYGTVIGTTFAHLFPENVGPMILDGVLDVEDIYELGWRQNLYDSDKAIDAFYKYCNEGGPQSCAFWGPTPASIQHRLEKLLETLKYNPIPVPSSPTCSIPLLATYSGLKELALQAVFIPLQGFPVLANVFASLEKGDASVYMAAVTSGFLPSNPCNNGTQGTTKDINTLIKCVDGYNSHSLQTLDQYRSYVDSLTAESRFFGEVWPNNANGVTCRSFHVQPPQSGILSGKDTATPILFVSNEIDPVTPRRGAYKMSSVFRGSEVLIQASVGHTAIASVSKCLIQRAQAYFSHGQLPPHNTVCQPDVVPFQSVTRSAKV</sequence>
<dbReference type="RefSeq" id="XP_040756375.1">
    <property type="nucleotide sequence ID" value="XM_040899619.1"/>
</dbReference>